<feature type="compositionally biased region" description="Polar residues" evidence="1">
    <location>
        <begin position="206"/>
        <end position="223"/>
    </location>
</feature>
<evidence type="ECO:0000256" key="1">
    <source>
        <dbReference type="SAM" id="MobiDB-lite"/>
    </source>
</evidence>
<reference evidence="2" key="1">
    <citation type="submission" date="2025-08" db="UniProtKB">
        <authorList>
            <consortium name="Ensembl"/>
        </authorList>
    </citation>
    <scope>IDENTIFICATION</scope>
</reference>
<name>A0A3Q3S8J6_9TELE</name>
<dbReference type="GeneTree" id="ENSGT00990000203802"/>
<keyword evidence="3" id="KW-1185">Reference proteome</keyword>
<proteinExistence type="predicted"/>
<accession>A0A3Q3S8J6</accession>
<feature type="compositionally biased region" description="Polar residues" evidence="1">
    <location>
        <begin position="1"/>
        <end position="20"/>
    </location>
</feature>
<dbReference type="AlphaFoldDB" id="A0A3Q3S8J6"/>
<feature type="region of interest" description="Disordered" evidence="1">
    <location>
        <begin position="65"/>
        <end position="97"/>
    </location>
</feature>
<evidence type="ECO:0000313" key="2">
    <source>
        <dbReference type="Ensembl" id="ENSMAMP00000019575.1"/>
    </source>
</evidence>
<feature type="region of interest" description="Disordered" evidence="1">
    <location>
        <begin position="1"/>
        <end position="33"/>
    </location>
</feature>
<dbReference type="InParanoid" id="A0A3Q3S8J6"/>
<dbReference type="STRING" id="205130.ENSMAMP00000019575"/>
<sequence length="331" mass="37437">MHTGKSFSPTSSAPTLVSSGNKRKRETDLENSDMYNFESPVDLAWINENVSEADVVVWQEQDKASHTPFQHMSCESKEEQSEEFSSPHSKRKFTDSSVASDCQPLLQAWSQDPLFSSSQYTDSEFSLSTKKNTPVKNTNDAEPSFLNNLQSLDSFGLRMDLEEKTSTQKHFHSSQMDGEKENSRSLSSNSPNKHSFFSHPGPLSNHKWTQPKTPSPQQLSTKQQWRKADNEKGCNSPAKWTKLRSSPLKRALQQQCNETEEDTMAMLFTQDSEGLRVIAHRGLLPRSPLKDQSNVTTGIVRTSIYKSLLEDDEEDELLFTQDSQGNVVIKH</sequence>
<reference evidence="2" key="2">
    <citation type="submission" date="2025-09" db="UniProtKB">
        <authorList>
            <consortium name="Ensembl"/>
        </authorList>
    </citation>
    <scope>IDENTIFICATION</scope>
</reference>
<evidence type="ECO:0000313" key="3">
    <source>
        <dbReference type="Proteomes" id="UP000261640"/>
    </source>
</evidence>
<dbReference type="Proteomes" id="UP000261640">
    <property type="component" value="Unplaced"/>
</dbReference>
<feature type="region of interest" description="Disordered" evidence="1">
    <location>
        <begin position="126"/>
        <end position="146"/>
    </location>
</feature>
<organism evidence="2 3">
    <name type="scientific">Mastacembelus armatus</name>
    <name type="common">zig-zag eel</name>
    <dbReference type="NCBI Taxonomy" id="205130"/>
    <lineage>
        <taxon>Eukaryota</taxon>
        <taxon>Metazoa</taxon>
        <taxon>Chordata</taxon>
        <taxon>Craniata</taxon>
        <taxon>Vertebrata</taxon>
        <taxon>Euteleostomi</taxon>
        <taxon>Actinopterygii</taxon>
        <taxon>Neopterygii</taxon>
        <taxon>Teleostei</taxon>
        <taxon>Neoteleostei</taxon>
        <taxon>Acanthomorphata</taxon>
        <taxon>Anabantaria</taxon>
        <taxon>Synbranchiformes</taxon>
        <taxon>Mastacembelidae</taxon>
        <taxon>Mastacembelus</taxon>
    </lineage>
</organism>
<feature type="region of interest" description="Disordered" evidence="1">
    <location>
        <begin position="164"/>
        <end position="248"/>
    </location>
</feature>
<dbReference type="Ensembl" id="ENSMAMT00000020078.2">
    <property type="protein sequence ID" value="ENSMAMP00000019575.1"/>
    <property type="gene ID" value="ENSMAMG00000013163.2"/>
</dbReference>
<feature type="compositionally biased region" description="Polar residues" evidence="1">
    <location>
        <begin position="184"/>
        <end position="195"/>
    </location>
</feature>
<protein>
    <submittedName>
        <fullName evidence="2">Uncharacterized protein</fullName>
    </submittedName>
</protein>